<name>A0ABY7EUD2_MYAAR</name>
<evidence type="ECO:0000256" key="2">
    <source>
        <dbReference type="SAM" id="MobiDB-lite"/>
    </source>
</evidence>
<dbReference type="InterPro" id="IPR002172">
    <property type="entry name" value="LDrepeatLR_classA_rpt"/>
</dbReference>
<feature type="compositionally biased region" description="Polar residues" evidence="2">
    <location>
        <begin position="242"/>
        <end position="256"/>
    </location>
</feature>
<keyword evidence="1" id="KW-1015">Disulfide bond</keyword>
<dbReference type="InterPro" id="IPR036055">
    <property type="entry name" value="LDL_receptor-like_sf"/>
</dbReference>
<evidence type="ECO:0000256" key="3">
    <source>
        <dbReference type="SAM" id="Phobius"/>
    </source>
</evidence>
<keyword evidence="3" id="KW-0472">Membrane</keyword>
<feature type="non-terminal residue" evidence="4">
    <location>
        <position position="302"/>
    </location>
</feature>
<dbReference type="Gene3D" id="4.10.400.10">
    <property type="entry name" value="Low-density Lipoprotein Receptor"/>
    <property type="match status" value="1"/>
</dbReference>
<dbReference type="PROSITE" id="PS01209">
    <property type="entry name" value="LDLRA_1"/>
    <property type="match status" value="1"/>
</dbReference>
<dbReference type="Pfam" id="PF00057">
    <property type="entry name" value="Ldl_recept_a"/>
    <property type="match status" value="1"/>
</dbReference>
<keyword evidence="5" id="KW-1185">Reference proteome</keyword>
<reference evidence="4" key="1">
    <citation type="submission" date="2022-11" db="EMBL/GenBank/DDBJ databases">
        <title>Centuries of genome instability and evolution in soft-shell clam transmissible cancer (bioRxiv).</title>
        <authorList>
            <person name="Hart S.F.M."/>
            <person name="Yonemitsu M.A."/>
            <person name="Giersch R.M."/>
            <person name="Beal B.F."/>
            <person name="Arriagada G."/>
            <person name="Davis B.W."/>
            <person name="Ostrander E.A."/>
            <person name="Goff S.P."/>
            <person name="Metzger M.J."/>
        </authorList>
    </citation>
    <scope>NUCLEOTIDE SEQUENCE</scope>
    <source>
        <strain evidence="4">MELC-2E11</strain>
        <tissue evidence="4">Siphon/mantle</tissue>
    </source>
</reference>
<dbReference type="SMART" id="SM00192">
    <property type="entry name" value="LDLa"/>
    <property type="match status" value="1"/>
</dbReference>
<sequence length="302" mass="34109">MDLDKIWAIEGTFCQISNRTYRGQDTQGGVYLARFAEGQIYSRGKCWLYKCSKLRRDMDVLGPDVRECFRLYGQYKICPDSTCIHANDTCPCLVSDDFQCLDEYCIPRFYWCDGIPDCSEAEDEIDCPNSSTEAMQTGSGSGISMAAVVTISTLCVLFCVAVAAMFVIFVARRTGRHKSGESKSATEPLRKCYISESSDSRDDSDRLPVRAKTYYRKCDSTEEIERDYSIYKPVPKRNGFFTTQNGNHPASSVSRNNSDDKDIQNANLAIGENAEIYDLDRNEISPKITGLGKYTFKPRLKY</sequence>
<keyword evidence="3" id="KW-1133">Transmembrane helix</keyword>
<protein>
    <submittedName>
        <fullName evidence="4">Uncharacterized protein</fullName>
    </submittedName>
</protein>
<accession>A0ABY7EUD2</accession>
<evidence type="ECO:0000256" key="1">
    <source>
        <dbReference type="ARBA" id="ARBA00023157"/>
    </source>
</evidence>
<dbReference type="Proteomes" id="UP001164746">
    <property type="component" value="Chromosome 8"/>
</dbReference>
<proteinExistence type="predicted"/>
<dbReference type="SUPFAM" id="SSF57424">
    <property type="entry name" value="LDL receptor-like module"/>
    <property type="match status" value="1"/>
</dbReference>
<evidence type="ECO:0000313" key="4">
    <source>
        <dbReference type="EMBL" id="WAR12421.1"/>
    </source>
</evidence>
<dbReference type="CDD" id="cd00112">
    <property type="entry name" value="LDLa"/>
    <property type="match status" value="1"/>
</dbReference>
<feature type="transmembrane region" description="Helical" evidence="3">
    <location>
        <begin position="145"/>
        <end position="171"/>
    </location>
</feature>
<evidence type="ECO:0000313" key="5">
    <source>
        <dbReference type="Proteomes" id="UP001164746"/>
    </source>
</evidence>
<feature type="region of interest" description="Disordered" evidence="2">
    <location>
        <begin position="242"/>
        <end position="261"/>
    </location>
</feature>
<organism evidence="4 5">
    <name type="scientific">Mya arenaria</name>
    <name type="common">Soft-shell clam</name>
    <dbReference type="NCBI Taxonomy" id="6604"/>
    <lineage>
        <taxon>Eukaryota</taxon>
        <taxon>Metazoa</taxon>
        <taxon>Spiralia</taxon>
        <taxon>Lophotrochozoa</taxon>
        <taxon>Mollusca</taxon>
        <taxon>Bivalvia</taxon>
        <taxon>Autobranchia</taxon>
        <taxon>Heteroconchia</taxon>
        <taxon>Euheterodonta</taxon>
        <taxon>Imparidentia</taxon>
        <taxon>Neoheterodontei</taxon>
        <taxon>Myida</taxon>
        <taxon>Myoidea</taxon>
        <taxon>Myidae</taxon>
        <taxon>Mya</taxon>
    </lineage>
</organism>
<dbReference type="EMBL" id="CP111019">
    <property type="protein sequence ID" value="WAR12421.1"/>
    <property type="molecule type" value="Genomic_DNA"/>
</dbReference>
<dbReference type="InterPro" id="IPR023415">
    <property type="entry name" value="LDLR_class-A_CS"/>
</dbReference>
<gene>
    <name evidence="4" type="ORF">MAR_026601</name>
</gene>
<keyword evidence="3" id="KW-0812">Transmembrane</keyword>